<name>A0A9W7NLW4_9PROT</name>
<reference evidence="1 2" key="1">
    <citation type="submission" date="2018-07" db="EMBL/GenBank/DDBJ databases">
        <title>Genome sequence of Azospirillum sp. ATCC 49961.</title>
        <authorList>
            <person name="Sant'Anna F.H."/>
            <person name="Baldani J.I."/>
            <person name="Zilli J.E."/>
            <person name="Reis V.M."/>
            <person name="Hartmann A."/>
            <person name="Cruz L."/>
            <person name="de Souza E.M."/>
            <person name="de Oliveira Pedrosa F."/>
            <person name="Passaglia L.M.P."/>
        </authorList>
    </citation>
    <scope>NUCLEOTIDE SEQUENCE [LARGE SCALE GENOMIC DNA]</scope>
    <source>
        <strain evidence="1 2">ATCC 49961</strain>
    </source>
</reference>
<dbReference type="OrthoDB" id="7305911at2"/>
<evidence type="ECO:0000313" key="2">
    <source>
        <dbReference type="Proteomes" id="UP000480854"/>
    </source>
</evidence>
<dbReference type="EMBL" id="QOKW01000004">
    <property type="protein sequence ID" value="KAA0682414.1"/>
    <property type="molecule type" value="Genomic_DNA"/>
</dbReference>
<dbReference type="Proteomes" id="UP000480854">
    <property type="component" value="Unassembled WGS sequence"/>
</dbReference>
<keyword evidence="2" id="KW-1185">Reference proteome</keyword>
<dbReference type="AlphaFoldDB" id="A0A9W7NLW4"/>
<protein>
    <recommendedName>
        <fullName evidence="3">DprA winged helix domain-containing protein</fullName>
    </recommendedName>
</protein>
<organism evidence="1 2">
    <name type="scientific">Roseomonas genomospecies 6</name>
    <dbReference type="NCBI Taxonomy" id="214106"/>
    <lineage>
        <taxon>Bacteria</taxon>
        <taxon>Pseudomonadati</taxon>
        <taxon>Pseudomonadota</taxon>
        <taxon>Alphaproteobacteria</taxon>
        <taxon>Acetobacterales</taxon>
        <taxon>Roseomonadaceae</taxon>
        <taxon>Roseomonas</taxon>
    </lineage>
</organism>
<dbReference type="InterPro" id="IPR036390">
    <property type="entry name" value="WH_DNA-bd_sf"/>
</dbReference>
<dbReference type="SUPFAM" id="SSF46785">
    <property type="entry name" value="Winged helix' DNA-binding domain"/>
    <property type="match status" value="1"/>
</dbReference>
<accession>A0A9W7NLW4</accession>
<dbReference type="RefSeq" id="WP_149468311.1">
    <property type="nucleotide sequence ID" value="NZ_QOKW01000004.1"/>
</dbReference>
<dbReference type="InterPro" id="IPR036388">
    <property type="entry name" value="WH-like_DNA-bd_sf"/>
</dbReference>
<proteinExistence type="predicted"/>
<evidence type="ECO:0008006" key="3">
    <source>
        <dbReference type="Google" id="ProtNLM"/>
    </source>
</evidence>
<sequence length="172" mass="17942">MSDEPRSEEAFRALADDALDAIGAGRWADADADLEALAEEAVLCVVQERPADLAALARQVARCHTALALRGDLDPDAMHRLGQLRAIAATIAAGRSLRPARPVEALSRAETPTAAVLRALEDGPKSGPALVEATGLSPDAVARALPELRAAGLVRSWPAGRIVMNERTGAEG</sequence>
<comment type="caution">
    <text evidence="1">The sequence shown here is derived from an EMBL/GenBank/DDBJ whole genome shotgun (WGS) entry which is preliminary data.</text>
</comment>
<gene>
    <name evidence="1" type="ORF">DS843_07740</name>
</gene>
<dbReference type="Gene3D" id="1.10.10.10">
    <property type="entry name" value="Winged helix-like DNA-binding domain superfamily/Winged helix DNA-binding domain"/>
    <property type="match status" value="1"/>
</dbReference>
<evidence type="ECO:0000313" key="1">
    <source>
        <dbReference type="EMBL" id="KAA0682414.1"/>
    </source>
</evidence>